<proteinExistence type="predicted"/>
<sequence length="571" mass="63113">MKITLSEFKGIAPKFDPIQLNDGYAVTSVNTRSGRDILESWQMPKAAAGGGLHNDKVKSLFKYNTKWFSWDKENVSAVRVPLANDPWDYVVIADPDTYPQMTFNTIAESGVAPFPNVTHRLGVYTPDAPTIEGSGTHDAPSDGTEESEFDAYETNYIVVFVDAFGRASAPSSASDSVVFKEYEGERVWYVDLKMPDVPLHGIASDAGRGTVAKWYVYRGNFNGAGSGLYQFAGTVDNNVDNPVFKDTVPSMLLDESPTTYDWTPPPDDDVATFPNGALRKVVSIGDFLAGHNDRLVCFSEPAAFHAWPTAYYQVFSEQVVTIMVSGANLVVLTDSHPYVLSGAAPSAMSPTKLAEPVACVSQAGVTEVFDRVYFVSTNGLFEIEGYLTRNVSRDYMTEKQWAALDPSTMTLSHYEGFVFIHSPSAQKTYVFDPANPTDGLREVDLNPQATCQLTDSADLAFVEQGGTEVMLFDADLDRSYPIEWHSKEYTFNTPICFSVAKVRANAYPVNVTVKCEKLDGTEDSYTKTVQSADFFYLPFQNRSKRWWVEVHASASVEIQDIQVGQTAQEFI</sequence>
<dbReference type="EMBL" id="JAKIKP010000006">
    <property type="protein sequence ID" value="MCL1142987.1"/>
    <property type="molecule type" value="Genomic_DNA"/>
</dbReference>
<dbReference type="RefSeq" id="WP_248995673.1">
    <property type="nucleotide sequence ID" value="NZ_JAKIKP010000006.1"/>
</dbReference>
<keyword evidence="2" id="KW-1185">Reference proteome</keyword>
<organism evidence="1 2">
    <name type="scientific">Shewanella gaetbuli</name>
    <dbReference type="NCBI Taxonomy" id="220752"/>
    <lineage>
        <taxon>Bacteria</taxon>
        <taxon>Pseudomonadati</taxon>
        <taxon>Pseudomonadota</taxon>
        <taxon>Gammaproteobacteria</taxon>
        <taxon>Alteromonadales</taxon>
        <taxon>Shewanellaceae</taxon>
        <taxon>Shewanella</taxon>
    </lineage>
</organism>
<name>A0A9X1ZNU1_9GAMM</name>
<gene>
    <name evidence="1" type="ORF">L2672_09805</name>
</gene>
<reference evidence="1" key="1">
    <citation type="submission" date="2022-01" db="EMBL/GenBank/DDBJ databases">
        <title>Whole genome-based taxonomy of the Shewanellaceae.</title>
        <authorList>
            <person name="Martin-Rodriguez A.J."/>
        </authorList>
    </citation>
    <scope>NUCLEOTIDE SEQUENCE</scope>
    <source>
        <strain evidence="1">DSM 16422</strain>
    </source>
</reference>
<dbReference type="AlphaFoldDB" id="A0A9X1ZNU1"/>
<evidence type="ECO:0000313" key="2">
    <source>
        <dbReference type="Proteomes" id="UP001139333"/>
    </source>
</evidence>
<dbReference type="Proteomes" id="UP001139333">
    <property type="component" value="Unassembled WGS sequence"/>
</dbReference>
<evidence type="ECO:0000313" key="1">
    <source>
        <dbReference type="EMBL" id="MCL1142987.1"/>
    </source>
</evidence>
<protein>
    <submittedName>
        <fullName evidence="1">Uncharacterized protein</fullName>
    </submittedName>
</protein>
<accession>A0A9X1ZNU1</accession>
<comment type="caution">
    <text evidence="1">The sequence shown here is derived from an EMBL/GenBank/DDBJ whole genome shotgun (WGS) entry which is preliminary data.</text>
</comment>